<evidence type="ECO:0000313" key="4">
    <source>
        <dbReference type="EnsemblPlants" id="AUR62005735-RA:cds"/>
    </source>
</evidence>
<dbReference type="Gramene" id="AUR62005735-RA">
    <property type="protein sequence ID" value="AUR62005735-RA:cds"/>
    <property type="gene ID" value="AUR62005735"/>
</dbReference>
<dbReference type="Gene3D" id="2.30.31.10">
    <property type="entry name" value="Transcriptional Coactivator Pc4, Chain A"/>
    <property type="match status" value="2"/>
</dbReference>
<dbReference type="PANTHER" id="PTHR31745:SF2">
    <property type="entry name" value="SINGLE-STRANDED DNA-BINDING PROTEIN WHY1, CHLOROPLASTIC"/>
    <property type="match status" value="1"/>
</dbReference>
<dbReference type="PANTHER" id="PTHR31745">
    <property type="entry name" value="SINGLE-STRANDED DNA-BINDING PROTEIN WHY2, MITOCHONDRIAL"/>
    <property type="match status" value="1"/>
</dbReference>
<dbReference type="GO" id="GO:0006952">
    <property type="term" value="P:defense response"/>
    <property type="evidence" value="ECO:0007669"/>
    <property type="project" value="InterPro"/>
</dbReference>
<evidence type="ECO:0000256" key="3">
    <source>
        <dbReference type="SAM" id="MobiDB-lite"/>
    </source>
</evidence>
<dbReference type="InterPro" id="IPR013742">
    <property type="entry name" value="Whirly"/>
</dbReference>
<protein>
    <submittedName>
        <fullName evidence="4">Uncharacterized protein</fullName>
    </submittedName>
</protein>
<dbReference type="GO" id="GO:0003697">
    <property type="term" value="F:single-stranded DNA binding"/>
    <property type="evidence" value="ECO:0007669"/>
    <property type="project" value="InterPro"/>
</dbReference>
<organism evidence="4 5">
    <name type="scientific">Chenopodium quinoa</name>
    <name type="common">Quinoa</name>
    <dbReference type="NCBI Taxonomy" id="63459"/>
    <lineage>
        <taxon>Eukaryota</taxon>
        <taxon>Viridiplantae</taxon>
        <taxon>Streptophyta</taxon>
        <taxon>Embryophyta</taxon>
        <taxon>Tracheophyta</taxon>
        <taxon>Spermatophyta</taxon>
        <taxon>Magnoliopsida</taxon>
        <taxon>eudicotyledons</taxon>
        <taxon>Gunneridae</taxon>
        <taxon>Pentapetalae</taxon>
        <taxon>Caryophyllales</taxon>
        <taxon>Chenopodiaceae</taxon>
        <taxon>Chenopodioideae</taxon>
        <taxon>Atripliceae</taxon>
        <taxon>Chenopodium</taxon>
    </lineage>
</organism>
<dbReference type="AlphaFoldDB" id="A0A803L1J7"/>
<feature type="compositionally biased region" description="Low complexity" evidence="3">
    <location>
        <begin position="81"/>
        <end position="92"/>
    </location>
</feature>
<keyword evidence="5" id="KW-1185">Reference proteome</keyword>
<dbReference type="GO" id="GO:0006355">
    <property type="term" value="P:regulation of DNA-templated transcription"/>
    <property type="evidence" value="ECO:0007669"/>
    <property type="project" value="InterPro"/>
</dbReference>
<keyword evidence="2" id="KW-0809">Transit peptide</keyword>
<accession>A0A803L1J7</accession>
<name>A0A803L1J7_CHEQI</name>
<dbReference type="Proteomes" id="UP000596660">
    <property type="component" value="Unplaced"/>
</dbReference>
<reference evidence="4" key="1">
    <citation type="journal article" date="2017" name="Nature">
        <title>The genome of Chenopodium quinoa.</title>
        <authorList>
            <person name="Jarvis D.E."/>
            <person name="Ho Y.S."/>
            <person name="Lightfoot D.J."/>
            <person name="Schmoeckel S.M."/>
            <person name="Li B."/>
            <person name="Borm T.J.A."/>
            <person name="Ohyanagi H."/>
            <person name="Mineta K."/>
            <person name="Michell C.T."/>
            <person name="Saber N."/>
            <person name="Kharbatia N.M."/>
            <person name="Rupper R.R."/>
            <person name="Sharp A.R."/>
            <person name="Dally N."/>
            <person name="Boughton B.A."/>
            <person name="Woo Y.H."/>
            <person name="Gao G."/>
            <person name="Schijlen E.G.W.M."/>
            <person name="Guo X."/>
            <person name="Momin A.A."/>
            <person name="Negrao S."/>
            <person name="Al-Babili S."/>
            <person name="Gehring C."/>
            <person name="Roessner U."/>
            <person name="Jung C."/>
            <person name="Murphy K."/>
            <person name="Arold S.T."/>
            <person name="Gojobori T."/>
            <person name="van der Linden C.G."/>
            <person name="van Loo E.N."/>
            <person name="Jellen E.N."/>
            <person name="Maughan P.J."/>
            <person name="Tester M."/>
        </authorList>
    </citation>
    <scope>NUCLEOTIDE SEQUENCE [LARGE SCALE GENOMIC DNA]</scope>
    <source>
        <strain evidence="4">cv. PI 614886</strain>
    </source>
</reference>
<dbReference type="EnsemblPlants" id="AUR62005735-RA">
    <property type="protein sequence ID" value="AUR62005735-RA:cds"/>
    <property type="gene ID" value="AUR62005735"/>
</dbReference>
<proteinExistence type="inferred from homology"/>
<sequence length="243" mass="26959">MVQQLLSSSSSNFSIGAQFQNHGPTSLPYLSLSSHNSIITNTAQFKLPRNWVSHVSSSKLSLSVKCRQSSEYFDKSPPRFSPSYSPNPSTTSSGFPPKVFVGHSIYKGKAALTVEPKAPEFVPLDSGAFKVSREGYVLLQFAPAAGVRQYDWSRKQTSSLALDLLGSEHPLQYIQGVQNKLLNLDENVYIPISKAEFAVLVTAFNFVLPYLLGWNVFADNIKPDDSNRINSSNTRTGDYEWNR</sequence>
<comment type="similarity">
    <text evidence="1">Belongs to the Whirly family.</text>
</comment>
<dbReference type="InterPro" id="IPR009044">
    <property type="entry name" value="ssDNA-bd_transcriptional_reg"/>
</dbReference>
<reference evidence="4" key="2">
    <citation type="submission" date="2021-03" db="UniProtKB">
        <authorList>
            <consortium name="EnsemblPlants"/>
        </authorList>
    </citation>
    <scope>IDENTIFICATION</scope>
</reference>
<dbReference type="SUPFAM" id="SSF54447">
    <property type="entry name" value="ssDNA-binding transcriptional regulator domain"/>
    <property type="match status" value="1"/>
</dbReference>
<evidence type="ECO:0000256" key="2">
    <source>
        <dbReference type="ARBA" id="ARBA00022946"/>
    </source>
</evidence>
<dbReference type="Pfam" id="PF08536">
    <property type="entry name" value="Whirly"/>
    <property type="match status" value="1"/>
</dbReference>
<evidence type="ECO:0000313" key="5">
    <source>
        <dbReference type="Proteomes" id="UP000596660"/>
    </source>
</evidence>
<feature type="region of interest" description="Disordered" evidence="3">
    <location>
        <begin position="72"/>
        <end position="92"/>
    </location>
</feature>
<evidence type="ECO:0000256" key="1">
    <source>
        <dbReference type="ARBA" id="ARBA00006061"/>
    </source>
</evidence>